<dbReference type="PANTHER" id="PTHR22801">
    <property type="entry name" value="LITHOSTATHINE"/>
    <property type="match status" value="1"/>
</dbReference>
<feature type="domain" description="PKD" evidence="2">
    <location>
        <begin position="578"/>
        <end position="657"/>
    </location>
</feature>
<name>A0A9X3F3W5_9BACT</name>
<dbReference type="Pfam" id="PF00059">
    <property type="entry name" value="Lectin_C"/>
    <property type="match status" value="1"/>
</dbReference>
<dbReference type="InterPro" id="IPR035986">
    <property type="entry name" value="PKD_dom_sf"/>
</dbReference>
<dbReference type="CDD" id="cd03603">
    <property type="entry name" value="CLECT_VCBS"/>
    <property type="match status" value="1"/>
</dbReference>
<evidence type="ECO:0000259" key="2">
    <source>
        <dbReference type="PROSITE" id="PS50093"/>
    </source>
</evidence>
<dbReference type="Gene3D" id="3.10.100.10">
    <property type="entry name" value="Mannose-Binding Protein A, subunit A"/>
    <property type="match status" value="1"/>
</dbReference>
<dbReference type="InterPro" id="IPR000601">
    <property type="entry name" value="PKD_dom"/>
</dbReference>
<organism evidence="3 4">
    <name type="scientific">Draconibacterium aestuarii</name>
    <dbReference type="NCBI Taxonomy" id="2998507"/>
    <lineage>
        <taxon>Bacteria</taxon>
        <taxon>Pseudomonadati</taxon>
        <taxon>Bacteroidota</taxon>
        <taxon>Bacteroidia</taxon>
        <taxon>Marinilabiliales</taxon>
        <taxon>Prolixibacteraceae</taxon>
        <taxon>Draconibacterium</taxon>
    </lineage>
</organism>
<dbReference type="SMART" id="SM00089">
    <property type="entry name" value="PKD"/>
    <property type="match status" value="2"/>
</dbReference>
<evidence type="ECO:0000313" key="3">
    <source>
        <dbReference type="EMBL" id="MCY1719317.1"/>
    </source>
</evidence>
<dbReference type="Proteomes" id="UP001145087">
    <property type="component" value="Unassembled WGS sequence"/>
</dbReference>
<dbReference type="InterPro" id="IPR016187">
    <property type="entry name" value="CTDL_fold"/>
</dbReference>
<evidence type="ECO:0000313" key="4">
    <source>
        <dbReference type="Proteomes" id="UP001145087"/>
    </source>
</evidence>
<dbReference type="SMART" id="SM00034">
    <property type="entry name" value="CLECT"/>
    <property type="match status" value="1"/>
</dbReference>
<dbReference type="Gene3D" id="2.60.40.10">
    <property type="entry name" value="Immunoglobulins"/>
    <property type="match status" value="2"/>
</dbReference>
<dbReference type="RefSeq" id="WP_343331655.1">
    <property type="nucleotide sequence ID" value="NZ_JAPOHD010000007.1"/>
</dbReference>
<dbReference type="InterPro" id="IPR001304">
    <property type="entry name" value="C-type_lectin-like"/>
</dbReference>
<dbReference type="CDD" id="cd00146">
    <property type="entry name" value="PKD"/>
    <property type="match status" value="2"/>
</dbReference>
<comment type="caution">
    <text evidence="3">The sequence shown here is derived from an EMBL/GenBank/DDBJ whole genome shotgun (WGS) entry which is preliminary data.</text>
</comment>
<dbReference type="InterPro" id="IPR013783">
    <property type="entry name" value="Ig-like_fold"/>
</dbReference>
<dbReference type="InterPro" id="IPR022409">
    <property type="entry name" value="PKD/Chitinase_dom"/>
</dbReference>
<dbReference type="AlphaFoldDB" id="A0A9X3F3W5"/>
<evidence type="ECO:0000259" key="1">
    <source>
        <dbReference type="PROSITE" id="PS50041"/>
    </source>
</evidence>
<sequence length="752" mass="84393">MFNTKPAFLLILIFLMGNAGLVFSQNEIPSIENPNSATLVYCSDSVLVAPDISIRNIQVDEEGEGMKISIANYESGQDILVYDPEESLSYYWNNSKGTLEISGKGTDAEYEEAVSKVYYKNLSSQRKVGIRSFSISLLDADYLPRTKHFYRFVKKRGIRWTEARNACETMNYYGLQGYLATITSAEENEFIWSKIDGVGWIGASDAKTQGKWIWETGPEAGTQFFQGTSASGSTISGQYSNWNYGEPNNLQKSWGDYENYAHMVVAPDSKPKSWNDLSDEGDKNSPDGYYYPQGYIVEFGGMPDEPDLKLSATVKIEVMDTKHPELDYTETQTLFCGIKTSQVSFVFKGETPQVEFIPIDDRVVVADAQTSQPTVTVPEFGFYKFQLITIDQANCDYSDTIQLEFHNQPEAIFNLDENDCYGYNLKLAFEGNTVEEAYFSWFFNEKEYLSGIDLDSVQIPLGFEDIDRTVGLTINEQGCSDSLTKPVKVKPNIILSAENTSGCSPITVNFSATTNKPAQAFEWDFGDNRNSEEQNPSHTFLNSNDDIIAFDISLTAYSVDGCDNTATYKDWVQVYPVPIAGFNADSYEVLITDPVVTFTNTSHAATSYNWDFGDSASISHEINPFHRYVSMSLYDIVLEAQNELNCADTIVKQVAVTFDKLFPPNAFSPNATAEDDRVFRIYSEGVLDDGYQLLIFNRWGEVIFESNSQNVGWDGRMKNANFAPAGVYTWVLQYTDFTGKTHKQQGTVTLVI</sequence>
<reference evidence="3" key="1">
    <citation type="submission" date="2022-11" db="EMBL/GenBank/DDBJ databases">
        <title>Marilongibacter aestuarii gen. nov., sp. nov., isolated from tidal flat sediment.</title>
        <authorList>
            <person name="Jiayan W."/>
        </authorList>
    </citation>
    <scope>NUCLEOTIDE SEQUENCE</scope>
    <source>
        <strain evidence="3">Z1-6</strain>
    </source>
</reference>
<feature type="domain" description="PKD" evidence="2">
    <location>
        <begin position="491"/>
        <end position="553"/>
    </location>
</feature>
<dbReference type="InterPro" id="IPR034007">
    <property type="entry name" value="CTLD_bac"/>
</dbReference>
<dbReference type="Pfam" id="PF13585">
    <property type="entry name" value="CHU_C"/>
    <property type="match status" value="1"/>
</dbReference>
<dbReference type="EMBL" id="JAPOHD010000007">
    <property type="protein sequence ID" value="MCY1719317.1"/>
    <property type="molecule type" value="Genomic_DNA"/>
</dbReference>
<dbReference type="SUPFAM" id="SSF56436">
    <property type="entry name" value="C-type lectin-like"/>
    <property type="match status" value="1"/>
</dbReference>
<gene>
    <name evidence="3" type="ORF">OU798_03135</name>
</gene>
<feature type="domain" description="C-type lectin" evidence="1">
    <location>
        <begin position="145"/>
        <end position="276"/>
    </location>
</feature>
<dbReference type="Gene3D" id="2.60.40.4070">
    <property type="match status" value="1"/>
</dbReference>
<dbReference type="InterPro" id="IPR016186">
    <property type="entry name" value="C-type_lectin-like/link_sf"/>
</dbReference>
<accession>A0A9X3F3W5</accession>
<dbReference type="PROSITE" id="PS50093">
    <property type="entry name" value="PKD"/>
    <property type="match status" value="2"/>
</dbReference>
<dbReference type="PANTHER" id="PTHR22801:SF63">
    <property type="entry name" value="C-TYPE LECTIN DOMAIN-CONTAINING PROTEIN"/>
    <property type="match status" value="1"/>
</dbReference>
<dbReference type="Pfam" id="PF18911">
    <property type="entry name" value="PKD_4"/>
    <property type="match status" value="1"/>
</dbReference>
<dbReference type="InterPro" id="IPR050801">
    <property type="entry name" value="Ca-Dep_Lectins_ImmuneDev"/>
</dbReference>
<dbReference type="SUPFAM" id="SSF49299">
    <property type="entry name" value="PKD domain"/>
    <property type="match status" value="2"/>
</dbReference>
<keyword evidence="4" id="KW-1185">Reference proteome</keyword>
<proteinExistence type="predicted"/>
<protein>
    <submittedName>
        <fullName evidence="3">Gliding motility-associated C-terminal domain-containing protein</fullName>
    </submittedName>
</protein>
<dbReference type="PROSITE" id="PS50041">
    <property type="entry name" value="C_TYPE_LECTIN_2"/>
    <property type="match status" value="1"/>
</dbReference>